<name>A0ABS3JBD6_9BACT</name>
<evidence type="ECO:0008006" key="3">
    <source>
        <dbReference type="Google" id="ProtNLM"/>
    </source>
</evidence>
<accession>A0ABS3JBD6</accession>
<organism evidence="1 2">
    <name type="scientific">Fibrella forsythiae</name>
    <dbReference type="NCBI Taxonomy" id="2817061"/>
    <lineage>
        <taxon>Bacteria</taxon>
        <taxon>Pseudomonadati</taxon>
        <taxon>Bacteroidota</taxon>
        <taxon>Cytophagia</taxon>
        <taxon>Cytophagales</taxon>
        <taxon>Spirosomataceae</taxon>
        <taxon>Fibrella</taxon>
    </lineage>
</organism>
<dbReference type="EMBL" id="JAFMYW010000001">
    <property type="protein sequence ID" value="MBO0947305.1"/>
    <property type="molecule type" value="Genomic_DNA"/>
</dbReference>
<dbReference type="Proteomes" id="UP000664628">
    <property type="component" value="Unassembled WGS sequence"/>
</dbReference>
<evidence type="ECO:0000313" key="2">
    <source>
        <dbReference type="Proteomes" id="UP000664628"/>
    </source>
</evidence>
<gene>
    <name evidence="1" type="ORF">J2I46_01840</name>
</gene>
<evidence type="ECO:0000313" key="1">
    <source>
        <dbReference type="EMBL" id="MBO0947305.1"/>
    </source>
</evidence>
<sequence>MSKPFPWSDWQSQHLARIDAYAAQIDILYQMAIREAVALAGTLSVDPKKPFRFASYPQTNERLKNLLQNMTLGMQTIVARGTADAWEGAGVKADAMVSHLMQTGQLSTSLAAQYMGARNGDALAAFQVRKVGGLGLSQRVFNYTGQFKQELELGLDVGINAGQSASQLSQSIRQYLQNPDQLFRRVRNERGQLVLSKAAKAYSPGRGVYRSSYKNAMRLTRTEINRSYREADSLRYQTMPFVVGIEVRRSNRGHVCDVCESLKGRYPKDFVFRGWHPQCRCNVISILATAEEMQKLTEMVLNGEDLSGFRSVNQIDKPHQGWANFVNTNRDKLNAAPVKPLFITENKPFVQAVKPQPAVQLTPFEAMKAAGWDPHGRTEEKFNELFPDWAGFDFDLFGKQVTKTLTEAGITVEKKQLTAYMGKLNMIVEGHKGKEYFYLERDFYRERQDDGSYKRVVKHEYLSIPDSLQGGGLSKQLFKDLYAQYTNASIDLIKVQANITVGGYAWARYGFTFSYQPDRRMVNSMAQKNLRGKDLEAFNKLWSRVKDEELFPMHLIAQQPFGKKLLLGTDWNGVMDLGNKEQRALFEDYLFGR</sequence>
<keyword evidence="2" id="KW-1185">Reference proteome</keyword>
<protein>
    <recommendedName>
        <fullName evidence="3">Phage head morphogenesis domain-containing protein</fullName>
    </recommendedName>
</protein>
<proteinExistence type="predicted"/>
<comment type="caution">
    <text evidence="1">The sequence shown here is derived from an EMBL/GenBank/DDBJ whole genome shotgun (WGS) entry which is preliminary data.</text>
</comment>
<reference evidence="1 2" key="1">
    <citation type="submission" date="2021-03" db="EMBL/GenBank/DDBJ databases">
        <title>Fibrella sp. HMF5405 genome sequencing and assembly.</title>
        <authorList>
            <person name="Kang H."/>
            <person name="Kim H."/>
            <person name="Bae S."/>
            <person name="Joh K."/>
        </authorList>
    </citation>
    <scope>NUCLEOTIDE SEQUENCE [LARGE SCALE GENOMIC DNA]</scope>
    <source>
        <strain evidence="1 2">HMF5405</strain>
    </source>
</reference>
<dbReference type="RefSeq" id="WP_207327221.1">
    <property type="nucleotide sequence ID" value="NZ_JAFMYW010000001.1"/>
</dbReference>